<dbReference type="SUPFAM" id="SSF51126">
    <property type="entry name" value="Pectin lyase-like"/>
    <property type="match status" value="1"/>
</dbReference>
<sequence length="261" mass="26238">MKRILTANLGVAGLLSAGFVSAVSCGDIVTTPEVLDQDIASCNVSPAVTIIGPAGSLDLNDHVVTCNGTDVGILLDGQAASLQGGVSQNGTVGNCATGISVEGKGFHSIQGVVLMNNGLTGIEIISDQNSVSLSSSENNGDTGITISGARNSLLLVAAENNVTGILVDGDYTSITQSSASFNSGVGIDVLNANYSSFIQNTMDGNLDFGLLMGGNGQVGNLVTGNTAMGNGEDLFDGNNPACVGTTWVANLFDTANNACIE</sequence>
<keyword evidence="3" id="KW-1185">Reference proteome</keyword>
<reference evidence="2" key="1">
    <citation type="journal article" date="2022" name="Arch. Microbiol.">
        <title>Microbulbifer okhotskensis sp. nov., isolated from a deep bottom sediment of the Okhotsk Sea.</title>
        <authorList>
            <person name="Romanenko L."/>
            <person name="Kurilenko V."/>
            <person name="Otstavnykh N."/>
            <person name="Velansky P."/>
            <person name="Isaeva M."/>
            <person name="Mikhailov V."/>
        </authorList>
    </citation>
    <scope>NUCLEOTIDE SEQUENCE</scope>
    <source>
        <strain evidence="2">OS29</strain>
    </source>
</reference>
<organism evidence="2 3">
    <name type="scientific">Microbulbifer okhotskensis</name>
    <dbReference type="NCBI Taxonomy" id="2926617"/>
    <lineage>
        <taxon>Bacteria</taxon>
        <taxon>Pseudomonadati</taxon>
        <taxon>Pseudomonadota</taxon>
        <taxon>Gammaproteobacteria</taxon>
        <taxon>Cellvibrionales</taxon>
        <taxon>Microbulbiferaceae</taxon>
        <taxon>Microbulbifer</taxon>
    </lineage>
</organism>
<dbReference type="Proteomes" id="UP001139028">
    <property type="component" value="Unassembled WGS sequence"/>
</dbReference>
<comment type="caution">
    <text evidence="2">The sequence shown here is derived from an EMBL/GenBank/DDBJ whole genome shotgun (WGS) entry which is preliminary data.</text>
</comment>
<feature type="signal peptide" evidence="1">
    <location>
        <begin position="1"/>
        <end position="22"/>
    </location>
</feature>
<protein>
    <recommendedName>
        <fullName evidence="4">Periplasmic copper-binding protein NosD beta helix domain-containing protein</fullName>
    </recommendedName>
</protein>
<dbReference type="PROSITE" id="PS51257">
    <property type="entry name" value="PROKAR_LIPOPROTEIN"/>
    <property type="match status" value="1"/>
</dbReference>
<evidence type="ECO:0008006" key="4">
    <source>
        <dbReference type="Google" id="ProtNLM"/>
    </source>
</evidence>
<keyword evidence="1" id="KW-0732">Signal</keyword>
<evidence type="ECO:0000256" key="1">
    <source>
        <dbReference type="SAM" id="SignalP"/>
    </source>
</evidence>
<accession>A0A9X2ESQ2</accession>
<dbReference type="AlphaFoldDB" id="A0A9X2ESQ2"/>
<gene>
    <name evidence="2" type="ORF">MO867_12020</name>
</gene>
<dbReference type="Gene3D" id="2.160.20.10">
    <property type="entry name" value="Single-stranded right-handed beta-helix, Pectin lyase-like"/>
    <property type="match status" value="1"/>
</dbReference>
<dbReference type="InterPro" id="IPR012334">
    <property type="entry name" value="Pectin_lyas_fold"/>
</dbReference>
<dbReference type="InterPro" id="IPR011050">
    <property type="entry name" value="Pectin_lyase_fold/virulence"/>
</dbReference>
<feature type="chain" id="PRO_5040990510" description="Periplasmic copper-binding protein NosD beta helix domain-containing protein" evidence="1">
    <location>
        <begin position="23"/>
        <end position="261"/>
    </location>
</feature>
<dbReference type="RefSeq" id="WP_252467378.1">
    <property type="nucleotide sequence ID" value="NZ_JALBWM010000048.1"/>
</dbReference>
<evidence type="ECO:0000313" key="2">
    <source>
        <dbReference type="EMBL" id="MCO1335061.1"/>
    </source>
</evidence>
<name>A0A9X2ESQ2_9GAMM</name>
<dbReference type="EMBL" id="JALBWM010000048">
    <property type="protein sequence ID" value="MCO1335061.1"/>
    <property type="molecule type" value="Genomic_DNA"/>
</dbReference>
<evidence type="ECO:0000313" key="3">
    <source>
        <dbReference type="Proteomes" id="UP001139028"/>
    </source>
</evidence>
<proteinExistence type="predicted"/>